<dbReference type="CDD" id="cd02432">
    <property type="entry name" value="Nodulin-21_like_1"/>
    <property type="match status" value="1"/>
</dbReference>
<dbReference type="GO" id="GO:0012505">
    <property type="term" value="C:endomembrane system"/>
    <property type="evidence" value="ECO:0007669"/>
    <property type="project" value="UniProtKB-SubCell"/>
</dbReference>
<feature type="transmembrane region" description="Helical" evidence="5">
    <location>
        <begin position="21"/>
        <end position="47"/>
    </location>
</feature>
<keyword evidence="3 5" id="KW-1133">Transmembrane helix</keyword>
<evidence type="ECO:0000256" key="4">
    <source>
        <dbReference type="ARBA" id="ARBA00023136"/>
    </source>
</evidence>
<dbReference type="GO" id="GO:0005384">
    <property type="term" value="F:manganese ion transmembrane transporter activity"/>
    <property type="evidence" value="ECO:0007669"/>
    <property type="project" value="InterPro"/>
</dbReference>
<dbReference type="AlphaFoldDB" id="A0A6J6IQX4"/>
<evidence type="ECO:0000256" key="3">
    <source>
        <dbReference type="ARBA" id="ARBA00022989"/>
    </source>
</evidence>
<evidence type="ECO:0000256" key="1">
    <source>
        <dbReference type="ARBA" id="ARBA00004127"/>
    </source>
</evidence>
<sequence>MTSPIDTRAEEHKALARRLNWLRAGVLGANDGIVSTAGIVMGVAGATVESGPILIAGVASLVAGSISMAGGEYASVSAQRDSEMAALAKERKELNDNPEQELSELASYYRNRGISEKLSLEIAKELSSTDPMRAHAEAELGISSDEHVSPKAAAVASFIAFALGSVLPIVAIAGPWIEYREIATVVSVVVALALTGYFGAKIGKAKPLRAVARNVVVSLLTMGIAYAIGAALGVAVG</sequence>
<dbReference type="PANTHER" id="PTHR31851">
    <property type="entry name" value="FE(2+)/MN(2+) TRANSPORTER PCL1"/>
    <property type="match status" value="1"/>
</dbReference>
<feature type="transmembrane region" description="Helical" evidence="5">
    <location>
        <begin position="212"/>
        <end position="236"/>
    </location>
</feature>
<reference evidence="6" key="1">
    <citation type="submission" date="2020-05" db="EMBL/GenBank/DDBJ databases">
        <authorList>
            <person name="Chiriac C."/>
            <person name="Salcher M."/>
            <person name="Ghai R."/>
            <person name="Kavagutti S V."/>
        </authorList>
    </citation>
    <scope>NUCLEOTIDE SEQUENCE</scope>
</reference>
<evidence type="ECO:0000256" key="5">
    <source>
        <dbReference type="SAM" id="Phobius"/>
    </source>
</evidence>
<evidence type="ECO:0000313" key="6">
    <source>
        <dbReference type="EMBL" id="CAB4627051.1"/>
    </source>
</evidence>
<dbReference type="EMBL" id="CAEZVT010000001">
    <property type="protein sequence ID" value="CAB4627051.1"/>
    <property type="molecule type" value="Genomic_DNA"/>
</dbReference>
<protein>
    <submittedName>
        <fullName evidence="6">Unannotated protein</fullName>
    </submittedName>
</protein>
<dbReference type="GO" id="GO:0030026">
    <property type="term" value="P:intracellular manganese ion homeostasis"/>
    <property type="evidence" value="ECO:0007669"/>
    <property type="project" value="InterPro"/>
</dbReference>
<keyword evidence="2 5" id="KW-0812">Transmembrane</keyword>
<keyword evidence="4 5" id="KW-0472">Membrane</keyword>
<feature type="transmembrane region" description="Helical" evidence="5">
    <location>
        <begin position="53"/>
        <end position="74"/>
    </location>
</feature>
<dbReference type="Pfam" id="PF01988">
    <property type="entry name" value="VIT1"/>
    <property type="match status" value="1"/>
</dbReference>
<dbReference type="InterPro" id="IPR008217">
    <property type="entry name" value="Ccc1_fam"/>
</dbReference>
<gene>
    <name evidence="6" type="ORF">UFOPK2131_00003</name>
</gene>
<proteinExistence type="predicted"/>
<name>A0A6J6IQX4_9ZZZZ</name>
<feature type="transmembrane region" description="Helical" evidence="5">
    <location>
        <begin position="152"/>
        <end position="176"/>
    </location>
</feature>
<comment type="subcellular location">
    <subcellularLocation>
        <location evidence="1">Endomembrane system</location>
        <topology evidence="1">Multi-pass membrane protein</topology>
    </subcellularLocation>
</comment>
<evidence type="ECO:0000256" key="2">
    <source>
        <dbReference type="ARBA" id="ARBA00022692"/>
    </source>
</evidence>
<organism evidence="6">
    <name type="scientific">freshwater metagenome</name>
    <dbReference type="NCBI Taxonomy" id="449393"/>
    <lineage>
        <taxon>unclassified sequences</taxon>
        <taxon>metagenomes</taxon>
        <taxon>ecological metagenomes</taxon>
    </lineage>
</organism>
<feature type="transmembrane region" description="Helical" evidence="5">
    <location>
        <begin position="182"/>
        <end position="200"/>
    </location>
</feature>
<accession>A0A6J6IQX4</accession>